<protein>
    <submittedName>
        <fullName evidence="1">Uncharacterized protein</fullName>
    </submittedName>
</protein>
<dbReference type="Proteomes" id="UP000290289">
    <property type="component" value="Chromosome 9"/>
</dbReference>
<dbReference type="EMBL" id="RDQH01000335">
    <property type="protein sequence ID" value="RXH90645.1"/>
    <property type="molecule type" value="Genomic_DNA"/>
</dbReference>
<accession>A0A498J787</accession>
<name>A0A498J787_MALDO</name>
<gene>
    <name evidence="1" type="ORF">DVH24_035409</name>
</gene>
<keyword evidence="2" id="KW-1185">Reference proteome</keyword>
<evidence type="ECO:0000313" key="1">
    <source>
        <dbReference type="EMBL" id="RXH90645.1"/>
    </source>
</evidence>
<organism evidence="1 2">
    <name type="scientific">Malus domestica</name>
    <name type="common">Apple</name>
    <name type="synonym">Pyrus malus</name>
    <dbReference type="NCBI Taxonomy" id="3750"/>
    <lineage>
        <taxon>Eukaryota</taxon>
        <taxon>Viridiplantae</taxon>
        <taxon>Streptophyta</taxon>
        <taxon>Embryophyta</taxon>
        <taxon>Tracheophyta</taxon>
        <taxon>Spermatophyta</taxon>
        <taxon>Magnoliopsida</taxon>
        <taxon>eudicotyledons</taxon>
        <taxon>Gunneridae</taxon>
        <taxon>Pentapetalae</taxon>
        <taxon>rosids</taxon>
        <taxon>fabids</taxon>
        <taxon>Rosales</taxon>
        <taxon>Rosaceae</taxon>
        <taxon>Amygdaloideae</taxon>
        <taxon>Maleae</taxon>
        <taxon>Malus</taxon>
    </lineage>
</organism>
<comment type="caution">
    <text evidence="1">The sequence shown here is derived from an EMBL/GenBank/DDBJ whole genome shotgun (WGS) entry which is preliminary data.</text>
</comment>
<dbReference type="AlphaFoldDB" id="A0A498J787"/>
<proteinExistence type="predicted"/>
<sequence length="141" mass="16176">MSLENSGTFQTPKLLLPLLQEGDKGVGGGVFHHIADFVHKLRRRSVGGVDHRCRVFDSRASMGITPNVAYVRFENLPEHRSFSPVLHVSKWLLLKQLNFIECGNIEIFASEISRFHEKLDQLSLYTPVKLPFYFVDRVSRH</sequence>
<evidence type="ECO:0000313" key="2">
    <source>
        <dbReference type="Proteomes" id="UP000290289"/>
    </source>
</evidence>
<reference evidence="1 2" key="1">
    <citation type="submission" date="2018-10" db="EMBL/GenBank/DDBJ databases">
        <title>A high-quality apple genome assembly.</title>
        <authorList>
            <person name="Hu J."/>
        </authorList>
    </citation>
    <scope>NUCLEOTIDE SEQUENCE [LARGE SCALE GENOMIC DNA]</scope>
    <source>
        <strain evidence="2">cv. HFTH1</strain>
        <tissue evidence="1">Young leaf</tissue>
    </source>
</reference>